<feature type="non-terminal residue" evidence="2">
    <location>
        <position position="464"/>
    </location>
</feature>
<comment type="caution">
    <text evidence="2">The sequence shown here is derived from an EMBL/GenBank/DDBJ whole genome shotgun (WGS) entry which is preliminary data.</text>
</comment>
<keyword evidence="1" id="KW-0732">Signal</keyword>
<reference evidence="2" key="1">
    <citation type="journal article" date="2021" name="J Fungi (Basel)">
        <title>Virulence traits and population genomics of the black yeast Aureobasidium melanogenum.</title>
        <authorList>
            <person name="Cernosa A."/>
            <person name="Sun X."/>
            <person name="Gostincar C."/>
            <person name="Fang C."/>
            <person name="Gunde-Cimerman N."/>
            <person name="Song Z."/>
        </authorList>
    </citation>
    <scope>NUCLEOTIDE SEQUENCE</scope>
    <source>
        <strain evidence="2">EXF-9298</strain>
    </source>
</reference>
<dbReference type="EMBL" id="JAHFXS010000444">
    <property type="protein sequence ID" value="KAG9984903.1"/>
    <property type="molecule type" value="Genomic_DNA"/>
</dbReference>
<sequence>MTSKLLGLLATLPICINAAPKLLPRQDSSNTATVDFSAQARRGAPQNLASGVLYGIPDDPTQIPDHFYTEMGYNYARIGGAQLDAGGWIDGIDAYYARFNNTRDNYFQARKFGANVIVLPHDIWGTDHANDSTVWPGDNGDWTNYDQYLDQLIGDLKDNNMLDGLVYDTWNEPDGGFFWKRSQAQYLDLWSRTYQRIRQDADLAGVLISGPSYAGTPNTGNDWWTNWTARIVADNTIPDQYSWHDEPGDVAVDIPQWNSIQQQYSLPDKEININEYATFDQQVSCGAAWWISRLERYNLRGLRGNWLSGWQLRDFLASLLTKTDTNDYTGTGYAGNGEFNVYKYYHLNMTGERATTTGTGDGVMDVYATIDSDKARILTGVNNQQGTWFITLNNLSALGLSTSGTLNIQTWGFDDAGHFGAVATYSDRGVYGHDYDNDQVTFPVFQTSQDEHTAWAFEFAVGTS</sequence>
<reference evidence="2" key="2">
    <citation type="submission" date="2021-08" db="EMBL/GenBank/DDBJ databases">
        <authorList>
            <person name="Gostincar C."/>
            <person name="Sun X."/>
            <person name="Song Z."/>
            <person name="Gunde-Cimerman N."/>
        </authorList>
    </citation>
    <scope>NUCLEOTIDE SEQUENCE</scope>
    <source>
        <strain evidence="2">EXF-9298</strain>
    </source>
</reference>
<evidence type="ECO:0000313" key="3">
    <source>
        <dbReference type="Proteomes" id="UP000729357"/>
    </source>
</evidence>
<organism evidence="2 3">
    <name type="scientific">Aureobasidium melanogenum</name>
    <name type="common">Aureobasidium pullulans var. melanogenum</name>
    <dbReference type="NCBI Taxonomy" id="46634"/>
    <lineage>
        <taxon>Eukaryota</taxon>
        <taxon>Fungi</taxon>
        <taxon>Dikarya</taxon>
        <taxon>Ascomycota</taxon>
        <taxon>Pezizomycotina</taxon>
        <taxon>Dothideomycetes</taxon>
        <taxon>Dothideomycetidae</taxon>
        <taxon>Dothideales</taxon>
        <taxon>Saccotheciaceae</taxon>
        <taxon>Aureobasidium</taxon>
    </lineage>
</organism>
<feature type="chain" id="PRO_5040343311" description="Glycoside hydrolase family 39 protein" evidence="1">
    <location>
        <begin position="19"/>
        <end position="464"/>
    </location>
</feature>
<feature type="signal peptide" evidence="1">
    <location>
        <begin position="1"/>
        <end position="18"/>
    </location>
</feature>
<evidence type="ECO:0008006" key="4">
    <source>
        <dbReference type="Google" id="ProtNLM"/>
    </source>
</evidence>
<protein>
    <recommendedName>
        <fullName evidence="4">Glycoside hydrolase family 39 protein</fullName>
    </recommendedName>
</protein>
<evidence type="ECO:0000313" key="2">
    <source>
        <dbReference type="EMBL" id="KAG9984903.1"/>
    </source>
</evidence>
<keyword evidence="3" id="KW-1185">Reference proteome</keyword>
<dbReference type="Gene3D" id="3.20.20.80">
    <property type="entry name" value="Glycosidases"/>
    <property type="match status" value="1"/>
</dbReference>
<name>A0A9P8FVX8_AURME</name>
<accession>A0A9P8FVX8</accession>
<evidence type="ECO:0000256" key="1">
    <source>
        <dbReference type="SAM" id="SignalP"/>
    </source>
</evidence>
<dbReference type="AlphaFoldDB" id="A0A9P8FVX8"/>
<dbReference type="InterPro" id="IPR017853">
    <property type="entry name" value="GH"/>
</dbReference>
<gene>
    <name evidence="2" type="ORF">KCU98_g5089</name>
</gene>
<proteinExistence type="predicted"/>
<dbReference type="SUPFAM" id="SSF51445">
    <property type="entry name" value="(Trans)glycosidases"/>
    <property type="match status" value="1"/>
</dbReference>
<dbReference type="Proteomes" id="UP000729357">
    <property type="component" value="Unassembled WGS sequence"/>
</dbReference>